<protein>
    <recommendedName>
        <fullName evidence="3">Amidohydrolase</fullName>
    </recommendedName>
</protein>
<gene>
    <name evidence="1" type="ORF">PHLCEN_2v6485</name>
</gene>
<dbReference type="GO" id="GO:0004038">
    <property type="term" value="F:allantoinase activity"/>
    <property type="evidence" value="ECO:0007669"/>
    <property type="project" value="TreeGrafter"/>
</dbReference>
<dbReference type="Gene3D" id="3.20.20.140">
    <property type="entry name" value="Metal-dependent hydrolases"/>
    <property type="match status" value="1"/>
</dbReference>
<comment type="caution">
    <text evidence="1">The sequence shown here is derived from an EMBL/GenBank/DDBJ whole genome shotgun (WGS) entry which is preliminary data.</text>
</comment>
<dbReference type="InterPro" id="IPR050138">
    <property type="entry name" value="DHOase/Allantoinase_Hydrolase"/>
</dbReference>
<accession>A0A2R6NZA6</accession>
<reference evidence="1 2" key="1">
    <citation type="submission" date="2018-02" db="EMBL/GenBank/DDBJ databases">
        <title>Genome sequence of the basidiomycete white-rot fungus Phlebia centrifuga.</title>
        <authorList>
            <person name="Granchi Z."/>
            <person name="Peng M."/>
            <person name="de Vries R.P."/>
            <person name="Hilden K."/>
            <person name="Makela M.R."/>
            <person name="Grigoriev I."/>
            <person name="Riley R."/>
        </authorList>
    </citation>
    <scope>NUCLEOTIDE SEQUENCE [LARGE SCALE GENOMIC DNA]</scope>
    <source>
        <strain evidence="1 2">FBCC195</strain>
    </source>
</reference>
<dbReference type="SUPFAM" id="SSF51556">
    <property type="entry name" value="Metallo-dependent hydrolases"/>
    <property type="match status" value="1"/>
</dbReference>
<dbReference type="SUPFAM" id="SSF51338">
    <property type="entry name" value="Composite domain of metallo-dependent hydrolases"/>
    <property type="match status" value="1"/>
</dbReference>
<dbReference type="GO" id="GO:0005737">
    <property type="term" value="C:cytoplasm"/>
    <property type="evidence" value="ECO:0007669"/>
    <property type="project" value="TreeGrafter"/>
</dbReference>
<proteinExistence type="predicted"/>
<evidence type="ECO:0000313" key="1">
    <source>
        <dbReference type="EMBL" id="PSR81150.1"/>
    </source>
</evidence>
<evidence type="ECO:0008006" key="3">
    <source>
        <dbReference type="Google" id="ProtNLM"/>
    </source>
</evidence>
<dbReference type="InterPro" id="IPR032466">
    <property type="entry name" value="Metal_Hydrolase"/>
</dbReference>
<dbReference type="EMBL" id="MLYV02000625">
    <property type="protein sequence ID" value="PSR81150.1"/>
    <property type="molecule type" value="Genomic_DNA"/>
</dbReference>
<evidence type="ECO:0000313" key="2">
    <source>
        <dbReference type="Proteomes" id="UP000186601"/>
    </source>
</evidence>
<name>A0A2R6NZA6_9APHY</name>
<organism evidence="1 2">
    <name type="scientific">Hermanssonia centrifuga</name>
    <dbReference type="NCBI Taxonomy" id="98765"/>
    <lineage>
        <taxon>Eukaryota</taxon>
        <taxon>Fungi</taxon>
        <taxon>Dikarya</taxon>
        <taxon>Basidiomycota</taxon>
        <taxon>Agaricomycotina</taxon>
        <taxon>Agaricomycetes</taxon>
        <taxon>Polyporales</taxon>
        <taxon>Meruliaceae</taxon>
        <taxon>Hermanssonia</taxon>
    </lineage>
</organism>
<dbReference type="AlphaFoldDB" id="A0A2R6NZA6"/>
<dbReference type="InterPro" id="IPR011059">
    <property type="entry name" value="Metal-dep_hydrolase_composite"/>
</dbReference>
<dbReference type="OrthoDB" id="10258955at2759"/>
<dbReference type="PANTHER" id="PTHR43668:SF5">
    <property type="entry name" value="AMIDOHYDROLASE 3 DOMAIN-CONTAINING PROTEIN"/>
    <property type="match status" value="1"/>
</dbReference>
<dbReference type="Proteomes" id="UP000186601">
    <property type="component" value="Unassembled WGS sequence"/>
</dbReference>
<dbReference type="PANTHER" id="PTHR43668">
    <property type="entry name" value="ALLANTOINASE"/>
    <property type="match status" value="1"/>
</dbReference>
<dbReference type="STRING" id="98765.A0A2R6NZA6"/>
<dbReference type="GO" id="GO:0006145">
    <property type="term" value="P:purine nucleobase catabolic process"/>
    <property type="evidence" value="ECO:0007669"/>
    <property type="project" value="TreeGrafter"/>
</dbReference>
<sequence>MNKGLPTTSLMDPPTSMPTRNAGRVGRLLLPVVAVFAFLLLQSVFEFRVARDDAVKLPLHASEIIDKCRALSIKPGPPEDFHLRTHSDRFVAGTKPTLIKNATIWTGGVEGLEILKGDILVTNGLIKGVGVIDKDYLAALDDVVTLDASGAWVSPGIVDLHSHLGVSPSPSMSGSNDGNSRKGPILPWLRALDSLNTHNDAYRLSVAGGVTTALVLPGSANAIGGQGIVIKLRPPEDRSPTGMLLENPYSTNQTEYDTSAVFRYRQMK</sequence>
<keyword evidence="2" id="KW-1185">Reference proteome</keyword>